<proteinExistence type="predicted"/>
<comment type="caution">
    <text evidence="1">The sequence shown here is derived from an EMBL/GenBank/DDBJ whole genome shotgun (WGS) entry which is preliminary data.</text>
</comment>
<name>X0SVR5_9ZZZZ</name>
<gene>
    <name evidence="1" type="ORF">S01H1_12357</name>
</gene>
<sequence length="418" mass="44091">DALWTFDLGVTITTGDPLTFGVNRIDNGADLLDGEMIGADTIDDDSIDWADCTLADFDFENTWMMFHSDAAGDVQDVAIGAVDTFLASTGVAANPAFRLLADGDIPNDITIDLAAAASAVAYDDISDPDAASTIDFGDDERVTWTIAEDSAASFFTINNSDAALAANTYLLHLLYSVDDDEANADYFKCEDAGGVVFSIQQDGDTITTGDLDLSNRTSTLQTGTIIRQDIDCTLQPAGGLAGATYFRGIDVLSIWDSDQDGETQDGYITAGNYETNTFDAGSTGNLHSLRTIRVQSYHYGTGTVGQQIGVISEVYNDDTSSEDGDITAAYNYIANAYTDKGTGTVGVRYGYYAGDMTGAGNLTNQYGALIKDMTGATNDYGIAIEGADTYALWVSSAADNADAANGITFGASGDTNLY</sequence>
<organism evidence="1">
    <name type="scientific">marine sediment metagenome</name>
    <dbReference type="NCBI Taxonomy" id="412755"/>
    <lineage>
        <taxon>unclassified sequences</taxon>
        <taxon>metagenomes</taxon>
        <taxon>ecological metagenomes</taxon>
    </lineage>
</organism>
<accession>X0SVR5</accession>
<dbReference type="EMBL" id="BARS01006339">
    <property type="protein sequence ID" value="GAF67905.1"/>
    <property type="molecule type" value="Genomic_DNA"/>
</dbReference>
<dbReference type="AlphaFoldDB" id="X0SVR5"/>
<evidence type="ECO:0000313" key="1">
    <source>
        <dbReference type="EMBL" id="GAF67905.1"/>
    </source>
</evidence>
<feature type="non-terminal residue" evidence="1">
    <location>
        <position position="418"/>
    </location>
</feature>
<feature type="non-terminal residue" evidence="1">
    <location>
        <position position="1"/>
    </location>
</feature>
<protein>
    <submittedName>
        <fullName evidence="1">Uncharacterized protein</fullName>
    </submittedName>
</protein>
<reference evidence="1" key="1">
    <citation type="journal article" date="2014" name="Front. Microbiol.">
        <title>High frequency of phylogenetically diverse reductive dehalogenase-homologous genes in deep subseafloor sedimentary metagenomes.</title>
        <authorList>
            <person name="Kawai M."/>
            <person name="Futagami T."/>
            <person name="Toyoda A."/>
            <person name="Takaki Y."/>
            <person name="Nishi S."/>
            <person name="Hori S."/>
            <person name="Arai W."/>
            <person name="Tsubouchi T."/>
            <person name="Morono Y."/>
            <person name="Uchiyama I."/>
            <person name="Ito T."/>
            <person name="Fujiyama A."/>
            <person name="Inagaki F."/>
            <person name="Takami H."/>
        </authorList>
    </citation>
    <scope>NUCLEOTIDE SEQUENCE</scope>
    <source>
        <strain evidence="1">Expedition CK06-06</strain>
    </source>
</reference>